<dbReference type="EMBL" id="JAPDRQ010000207">
    <property type="protein sequence ID" value="KAJ9652256.1"/>
    <property type="molecule type" value="Genomic_DNA"/>
</dbReference>
<organism evidence="1 2">
    <name type="scientific">Neophaeococcomyces mojaviensis</name>
    <dbReference type="NCBI Taxonomy" id="3383035"/>
    <lineage>
        <taxon>Eukaryota</taxon>
        <taxon>Fungi</taxon>
        <taxon>Dikarya</taxon>
        <taxon>Ascomycota</taxon>
        <taxon>Pezizomycotina</taxon>
        <taxon>Eurotiomycetes</taxon>
        <taxon>Chaetothyriomycetidae</taxon>
        <taxon>Chaetothyriales</taxon>
        <taxon>Chaetothyriales incertae sedis</taxon>
        <taxon>Neophaeococcomyces</taxon>
    </lineage>
</organism>
<sequence>MKILITGAGGFVGQFLANELLQSPSNRLVLTDIVDVARPKCSLHSENAIIIKADLLTESSKVVRHDLDAVFILHGIMSSGAEANFDQGFQVNFDATRNLLDCIRKAKPRIRVIYASSIAVYGRPFADKITEDVFPTPEGSYGCAKLMCETLINEYTRRGYVDGFVVRLPGITVRPGQPAQAASSFLSGIIREPLARKRCLVPTTDRSKSFWICSPHILVKNLIHLLSLPNHALPIHKRALNLPGSLVSIQQMRNALARVGGDDKLNYIDEAENTGFDELVQSWPCNFDVSLALKLGLYPAESFEKAVEDYLQHSENNGST</sequence>
<reference evidence="1" key="1">
    <citation type="submission" date="2022-10" db="EMBL/GenBank/DDBJ databases">
        <title>Culturing micro-colonial fungi from biological soil crusts in the Mojave desert and describing Neophaeococcomyces mojavensis, and introducing the new genera and species Taxawa tesnikishii.</title>
        <authorList>
            <person name="Kurbessoian T."/>
            <person name="Stajich J.E."/>
        </authorList>
    </citation>
    <scope>NUCLEOTIDE SEQUENCE</scope>
    <source>
        <strain evidence="1">JES_112</strain>
    </source>
</reference>
<name>A0ACC2ZX76_9EURO</name>
<protein>
    <submittedName>
        <fullName evidence="1">Uncharacterized protein</fullName>
    </submittedName>
</protein>
<evidence type="ECO:0000313" key="1">
    <source>
        <dbReference type="EMBL" id="KAJ9652256.1"/>
    </source>
</evidence>
<comment type="caution">
    <text evidence="1">The sequence shown here is derived from an EMBL/GenBank/DDBJ whole genome shotgun (WGS) entry which is preliminary data.</text>
</comment>
<evidence type="ECO:0000313" key="2">
    <source>
        <dbReference type="Proteomes" id="UP001172386"/>
    </source>
</evidence>
<accession>A0ACC2ZX76</accession>
<gene>
    <name evidence="1" type="ORF">H2198_008466</name>
</gene>
<proteinExistence type="predicted"/>
<dbReference type="Proteomes" id="UP001172386">
    <property type="component" value="Unassembled WGS sequence"/>
</dbReference>
<keyword evidence="2" id="KW-1185">Reference proteome</keyword>